<evidence type="ECO:0000313" key="3">
    <source>
        <dbReference type="EMBL" id="MFC5466427.1"/>
    </source>
</evidence>
<proteinExistence type="predicted"/>
<keyword evidence="4" id="KW-1185">Reference proteome</keyword>
<keyword evidence="2" id="KW-0472">Membrane</keyword>
<evidence type="ECO:0000256" key="1">
    <source>
        <dbReference type="SAM" id="MobiDB-lite"/>
    </source>
</evidence>
<evidence type="ECO:0000256" key="2">
    <source>
        <dbReference type="SAM" id="Phobius"/>
    </source>
</evidence>
<accession>A0ABW0LN56</accession>
<feature type="transmembrane region" description="Helical" evidence="2">
    <location>
        <begin position="45"/>
        <end position="71"/>
    </location>
</feature>
<dbReference type="Proteomes" id="UP001596147">
    <property type="component" value="Unassembled WGS sequence"/>
</dbReference>
<sequence>MMAKDISQVEVRTREQMKKQRSAEKVQHKSTAKKNKRVRVRLIPIWLRIVLLLIFLAASLAAGLMVGYGVIGDGNPTDALKKETWTHIIDLVIKEK</sequence>
<reference evidence="4" key="1">
    <citation type="journal article" date="2019" name="Int. J. Syst. Evol. Microbiol.">
        <title>The Global Catalogue of Microorganisms (GCM) 10K type strain sequencing project: providing services to taxonomists for standard genome sequencing and annotation.</title>
        <authorList>
            <consortium name="The Broad Institute Genomics Platform"/>
            <consortium name="The Broad Institute Genome Sequencing Center for Infectious Disease"/>
            <person name="Wu L."/>
            <person name="Ma J."/>
        </authorList>
    </citation>
    <scope>NUCLEOTIDE SEQUENCE [LARGE SCALE GENOMIC DNA]</scope>
    <source>
        <strain evidence="4">CGMCC 1.12237</strain>
    </source>
</reference>
<evidence type="ECO:0000313" key="4">
    <source>
        <dbReference type="Proteomes" id="UP001596147"/>
    </source>
</evidence>
<dbReference type="RefSeq" id="WP_144920707.1">
    <property type="nucleotide sequence ID" value="NZ_JBHSMC010000027.1"/>
</dbReference>
<keyword evidence="2" id="KW-0812">Transmembrane</keyword>
<keyword evidence="2" id="KW-1133">Transmembrane helix</keyword>
<feature type="region of interest" description="Disordered" evidence="1">
    <location>
        <begin position="1"/>
        <end position="33"/>
    </location>
</feature>
<dbReference type="GO" id="GO:0000428">
    <property type="term" value="C:DNA-directed RNA polymerase complex"/>
    <property type="evidence" value="ECO:0007669"/>
    <property type="project" value="UniProtKB-KW"/>
</dbReference>
<feature type="compositionally biased region" description="Basic and acidic residues" evidence="1">
    <location>
        <begin position="11"/>
        <end position="27"/>
    </location>
</feature>
<comment type="caution">
    <text evidence="3">The sequence shown here is derived from an EMBL/GenBank/DDBJ whole genome shotgun (WGS) entry which is preliminary data.</text>
</comment>
<name>A0ABW0LN56_9BACI</name>
<gene>
    <name evidence="3" type="ORF">ACFPM4_17030</name>
</gene>
<keyword evidence="3" id="KW-0804">Transcription</keyword>
<keyword evidence="3" id="KW-0240">DNA-directed RNA polymerase</keyword>
<protein>
    <submittedName>
        <fullName evidence="3">DNA-directed RNA polymerase subunit beta</fullName>
    </submittedName>
</protein>
<organism evidence="3 4">
    <name type="scientific">Lederbergia graminis</name>
    <dbReference type="NCBI Taxonomy" id="735518"/>
    <lineage>
        <taxon>Bacteria</taxon>
        <taxon>Bacillati</taxon>
        <taxon>Bacillota</taxon>
        <taxon>Bacilli</taxon>
        <taxon>Bacillales</taxon>
        <taxon>Bacillaceae</taxon>
        <taxon>Lederbergia</taxon>
    </lineage>
</organism>
<dbReference type="InterPro" id="IPR024596">
    <property type="entry name" value="RNApol_su_b/EpuA"/>
</dbReference>
<dbReference type="EMBL" id="JBHSMC010000027">
    <property type="protein sequence ID" value="MFC5466427.1"/>
    <property type="molecule type" value="Genomic_DNA"/>
</dbReference>
<dbReference type="Pfam" id="PF11772">
    <property type="entry name" value="EpuA"/>
    <property type="match status" value="1"/>
</dbReference>